<dbReference type="Gene3D" id="3.30.2350.10">
    <property type="entry name" value="Pseudouridine synthase"/>
    <property type="match status" value="1"/>
</dbReference>
<evidence type="ECO:0000256" key="5">
    <source>
        <dbReference type="ARBA" id="ARBA00039989"/>
    </source>
</evidence>
<evidence type="ECO:0000256" key="2">
    <source>
        <dbReference type="ARBA" id="ARBA00036390"/>
    </source>
</evidence>
<dbReference type="InterPro" id="IPR000748">
    <property type="entry name" value="PsdUridine_synth_RsuA/RluB/E/F"/>
</dbReference>
<gene>
    <name evidence="14" type="ORF">A6V36_22585</name>
</gene>
<keyword evidence="11" id="KW-0694">RNA-binding</keyword>
<comment type="catalytic activity">
    <reaction evidence="3">
        <text>uridine(2604) in 23S rRNA = pseudouridine(2604) in 23S rRNA</text>
        <dbReference type="Rhea" id="RHEA:38875"/>
        <dbReference type="Rhea" id="RHEA-COMP:10093"/>
        <dbReference type="Rhea" id="RHEA-COMP:10094"/>
        <dbReference type="ChEBI" id="CHEBI:65314"/>
        <dbReference type="ChEBI" id="CHEBI:65315"/>
        <dbReference type="EC" id="5.4.99.21"/>
    </reaction>
</comment>
<feature type="compositionally biased region" description="Basic and acidic residues" evidence="12">
    <location>
        <begin position="80"/>
        <end position="277"/>
    </location>
</feature>
<dbReference type="CDD" id="cd00165">
    <property type="entry name" value="S4"/>
    <property type="match status" value="1"/>
</dbReference>
<feature type="compositionally biased region" description="Low complexity" evidence="12">
    <location>
        <begin position="54"/>
        <end position="73"/>
    </location>
</feature>
<dbReference type="EMBL" id="LXJZ01000070">
    <property type="protein sequence ID" value="OAJ61924.1"/>
    <property type="molecule type" value="Genomic_DNA"/>
</dbReference>
<dbReference type="SMART" id="SM00363">
    <property type="entry name" value="S4"/>
    <property type="match status" value="1"/>
</dbReference>
<keyword evidence="1" id="KW-0413">Isomerase</keyword>
<evidence type="ECO:0000259" key="13">
    <source>
        <dbReference type="SMART" id="SM00363"/>
    </source>
</evidence>
<evidence type="ECO:0000256" key="6">
    <source>
        <dbReference type="ARBA" id="ARBA00041420"/>
    </source>
</evidence>
<reference evidence="14 15" key="1">
    <citation type="submission" date="2016-04" db="EMBL/GenBank/DDBJ databases">
        <title>Reclassification of Paraburkholderia panaciterrae (Farh et al. 2015) Dobritsa &amp; Samadpour 2016 as a later homotypic synonym of Paraburkholderia ginsengiterrae (Farh et al. 2015) Dobritsa &amp; Samadpour 2016.</title>
        <authorList>
            <person name="Dobritsa A.P."/>
            <person name="Kutumbaka K."/>
            <person name="Samadpour M."/>
        </authorList>
    </citation>
    <scope>NUCLEOTIDE SEQUENCE [LARGE SCALE GENOMIC DNA]</scope>
    <source>
        <strain evidence="14 15">DCY85-1</strain>
    </source>
</reference>
<evidence type="ECO:0000256" key="8">
    <source>
        <dbReference type="ARBA" id="ARBA00042843"/>
    </source>
</evidence>
<feature type="compositionally biased region" description="Basic residues" evidence="12">
    <location>
        <begin position="1"/>
        <end position="11"/>
    </location>
</feature>
<protein>
    <recommendedName>
        <fullName evidence="5">Dual-specificity RNA pseudouridine synthase RluF</fullName>
        <ecNumber evidence="4">5.4.99.21</ecNumber>
    </recommendedName>
    <alternativeName>
        <fullName evidence="7">23S rRNA pseudouridine(2604) synthase</fullName>
    </alternativeName>
    <alternativeName>
        <fullName evidence="9">Ribosomal large subunit pseudouridine synthase F</fullName>
    </alternativeName>
    <alternativeName>
        <fullName evidence="8">rRNA pseudouridylate synthase F</fullName>
    </alternativeName>
    <alternativeName>
        <fullName evidence="10">rRNA-uridine isomerase F</fullName>
    </alternativeName>
    <alternativeName>
        <fullName evidence="6">tRNA(Tyr) pseudouridine(35) synthase</fullName>
    </alternativeName>
</protein>
<dbReference type="InterPro" id="IPR006145">
    <property type="entry name" value="PsdUridine_synth_RsuA/RluA"/>
</dbReference>
<sequence>MRVKLTAKHPRPASSERAPVRTGSPSARKPTRPVGPKPATAGSPGTRGEGAGTAAGSSKRPAGGKPAGAGARAPRAEGSFSRERDAGGARRAPSDRPPRREGAGDAPRRFEGGGDRTERAPRRFEGSGDRTERAPRKFEGSGDRTERAPRRFEGSGDRTERAPRKFEGSGDRTERAPRRFEGSGDRTERAPRKFEGSGDRTERAPRRFEGSSDRSERAPRKFEGGADRGDRAPRRETGGERAERAPRRFEGSADRGERAPRSFGDRPPRRDDGERRPFSGPRAGAGRASEGGARGERPARPERDAADRPRFSSDRGAPQERRGGERGPRSDSAPRRFEGERGSSERGERSFVKPVKSTYGDRSDRPARAPRDDRDSRGDRAPARREFGDRPARGAERSERTERPARTFDKALPAATRRFSDDRPARADKPRAAPRAERHAEPDAAPRTPRRDYEDAPGTLRLSKLMSELGLCSRREADEWIEKGWVLVDGERVDTLGTKVRPDQRIEIDPAAEAAQASQVTVLIHKTVGFVSGQAEDGYQPAITLVTPENRWEGDRSDIRFSVAHLRQLAPAGRLDIDSTGLLVLTQDGRIAKQLIGGHSEIDKEYLVRVSFGEHTTDVEGHFPPESLALLRHGLSLDDVPLKPAQVSWQNGEQLRFVLREGKKRQIRRMCELVGLEVIGLKRVRMGRVMLGALPPGQWRYLSPDESF</sequence>
<dbReference type="Pfam" id="PF01479">
    <property type="entry name" value="S4"/>
    <property type="match status" value="1"/>
</dbReference>
<dbReference type="Pfam" id="PF00849">
    <property type="entry name" value="PseudoU_synth_2"/>
    <property type="match status" value="1"/>
</dbReference>
<feature type="compositionally biased region" description="Basic and acidic residues" evidence="12">
    <location>
        <begin position="293"/>
        <end position="351"/>
    </location>
</feature>
<dbReference type="InterPro" id="IPR036986">
    <property type="entry name" value="S4_RNA-bd_sf"/>
</dbReference>
<evidence type="ECO:0000256" key="9">
    <source>
        <dbReference type="ARBA" id="ARBA00042890"/>
    </source>
</evidence>
<dbReference type="InterPro" id="IPR050343">
    <property type="entry name" value="RsuA_PseudoU_synthase"/>
</dbReference>
<dbReference type="PROSITE" id="PS50889">
    <property type="entry name" value="S4"/>
    <property type="match status" value="1"/>
</dbReference>
<dbReference type="RefSeq" id="WP_064266002.1">
    <property type="nucleotide sequence ID" value="NZ_LXJZ01000070.1"/>
</dbReference>
<dbReference type="PANTHER" id="PTHR47683:SF2">
    <property type="entry name" value="RNA-BINDING S4 DOMAIN-CONTAINING PROTEIN"/>
    <property type="match status" value="1"/>
</dbReference>
<evidence type="ECO:0000256" key="3">
    <source>
        <dbReference type="ARBA" id="ARBA00036535"/>
    </source>
</evidence>
<evidence type="ECO:0000313" key="15">
    <source>
        <dbReference type="Proteomes" id="UP000077961"/>
    </source>
</evidence>
<name>A0ABX2V160_9BURK</name>
<comment type="catalytic activity">
    <reaction evidence="2">
        <text>uridine(35) in tRNA(Tyr) = pseudouridine(35) in tRNA(Tyr)</text>
        <dbReference type="Rhea" id="RHEA:60556"/>
        <dbReference type="Rhea" id="RHEA-COMP:15607"/>
        <dbReference type="Rhea" id="RHEA-COMP:15608"/>
        <dbReference type="ChEBI" id="CHEBI:65314"/>
        <dbReference type="ChEBI" id="CHEBI:65315"/>
    </reaction>
</comment>
<dbReference type="InterPro" id="IPR002942">
    <property type="entry name" value="S4_RNA-bd"/>
</dbReference>
<dbReference type="Gene3D" id="3.10.290.10">
    <property type="entry name" value="RNA-binding S4 domain"/>
    <property type="match status" value="1"/>
</dbReference>
<accession>A0ABX2V160</accession>
<dbReference type="InterPro" id="IPR020103">
    <property type="entry name" value="PsdUridine_synth_cat_dom_sf"/>
</dbReference>
<evidence type="ECO:0000256" key="10">
    <source>
        <dbReference type="ARBA" id="ARBA00043147"/>
    </source>
</evidence>
<dbReference type="PANTHER" id="PTHR47683">
    <property type="entry name" value="PSEUDOURIDINE SYNTHASE FAMILY PROTEIN-RELATED"/>
    <property type="match status" value="1"/>
</dbReference>
<feature type="region of interest" description="Disordered" evidence="12">
    <location>
        <begin position="1"/>
        <end position="457"/>
    </location>
</feature>
<evidence type="ECO:0000256" key="4">
    <source>
        <dbReference type="ARBA" id="ARBA00038922"/>
    </source>
</evidence>
<evidence type="ECO:0000256" key="12">
    <source>
        <dbReference type="SAM" id="MobiDB-lite"/>
    </source>
</evidence>
<dbReference type="EC" id="5.4.99.21" evidence="4"/>
<feature type="compositionally biased region" description="Basic and acidic residues" evidence="12">
    <location>
        <begin position="359"/>
        <end position="409"/>
    </location>
</feature>
<feature type="domain" description="RNA-binding S4" evidence="13">
    <location>
        <begin position="460"/>
        <end position="519"/>
    </location>
</feature>
<evidence type="ECO:0000256" key="7">
    <source>
        <dbReference type="ARBA" id="ARBA00041697"/>
    </source>
</evidence>
<dbReference type="NCBIfam" id="TIGR00093">
    <property type="entry name" value="pseudouridine synthase"/>
    <property type="match status" value="1"/>
</dbReference>
<dbReference type="Proteomes" id="UP000077961">
    <property type="component" value="Unassembled WGS sequence"/>
</dbReference>
<feature type="compositionally biased region" description="Low complexity" evidence="12">
    <location>
        <begin position="278"/>
        <end position="291"/>
    </location>
</feature>
<evidence type="ECO:0000313" key="14">
    <source>
        <dbReference type="EMBL" id="OAJ61924.1"/>
    </source>
</evidence>
<organism evidence="14 15">
    <name type="scientific">Paraburkholderia ginsengiterrae</name>
    <dbReference type="NCBI Taxonomy" id="1462993"/>
    <lineage>
        <taxon>Bacteria</taxon>
        <taxon>Pseudomonadati</taxon>
        <taxon>Pseudomonadota</taxon>
        <taxon>Betaproteobacteria</taxon>
        <taxon>Burkholderiales</taxon>
        <taxon>Burkholderiaceae</taxon>
        <taxon>Paraburkholderia</taxon>
    </lineage>
</organism>
<proteinExistence type="predicted"/>
<comment type="caution">
    <text evidence="14">The sequence shown here is derived from an EMBL/GenBank/DDBJ whole genome shotgun (WGS) entry which is preliminary data.</text>
</comment>
<evidence type="ECO:0000256" key="11">
    <source>
        <dbReference type="PROSITE-ProRule" id="PRU00182"/>
    </source>
</evidence>
<dbReference type="SUPFAM" id="SSF55174">
    <property type="entry name" value="Alpha-L RNA-binding motif"/>
    <property type="match status" value="1"/>
</dbReference>
<keyword evidence="15" id="KW-1185">Reference proteome</keyword>
<feature type="compositionally biased region" description="Basic and acidic residues" evidence="12">
    <location>
        <begin position="418"/>
        <end position="454"/>
    </location>
</feature>
<dbReference type="SUPFAM" id="SSF55120">
    <property type="entry name" value="Pseudouridine synthase"/>
    <property type="match status" value="1"/>
</dbReference>
<evidence type="ECO:0000256" key="1">
    <source>
        <dbReference type="ARBA" id="ARBA00023235"/>
    </source>
</evidence>